<proteinExistence type="predicted"/>
<dbReference type="EMBL" id="CAKKMG010000008">
    <property type="protein sequence ID" value="CAH0167378.1"/>
    <property type="molecule type" value="Genomic_DNA"/>
</dbReference>
<gene>
    <name evidence="1" type="ORF">SRABI133_01095</name>
</gene>
<organism evidence="1 2">
    <name type="scientific">Peribacillus simplex</name>
    <dbReference type="NCBI Taxonomy" id="1478"/>
    <lineage>
        <taxon>Bacteria</taxon>
        <taxon>Bacillati</taxon>
        <taxon>Bacillota</taxon>
        <taxon>Bacilli</taxon>
        <taxon>Bacillales</taxon>
        <taxon>Bacillaceae</taxon>
        <taxon>Peribacillus</taxon>
    </lineage>
</organism>
<protein>
    <submittedName>
        <fullName evidence="1">Uncharacterized protein</fullName>
    </submittedName>
</protein>
<reference evidence="1" key="1">
    <citation type="submission" date="2021-11" db="EMBL/GenBank/DDBJ databases">
        <authorList>
            <person name="Bulgarelli D."/>
        </authorList>
    </citation>
    <scope>NUCLEOTIDE SEQUENCE</scope>
    <source>
        <strain evidence="1">Bi133</strain>
    </source>
</reference>
<evidence type="ECO:0000313" key="1">
    <source>
        <dbReference type="EMBL" id="CAH0167378.1"/>
    </source>
</evidence>
<sequence>MFLFWPKKIQRLPSSPHGAWLNPGKADERYLGAIFSNVKVQQGDSFVRPSAGGGGLGDPLERSPEDVLEDVIDEYVSIERAKKDYGVVIKEIDKDLDLFEIDFEATEQARSYIRNNRKQWLEENIQTVEDKFANGELDSLDVIRQYGAIIDYATNKVLPESTKQFRESMKTRSLAYWK</sequence>
<evidence type="ECO:0000313" key="2">
    <source>
        <dbReference type="Proteomes" id="UP000789326"/>
    </source>
</evidence>
<name>A0A9W4PE08_9BACI</name>
<accession>A0A9W4PE08</accession>
<dbReference type="Proteomes" id="UP000789326">
    <property type="component" value="Unassembled WGS sequence"/>
</dbReference>
<dbReference type="RefSeq" id="WP_230301070.1">
    <property type="nucleotide sequence ID" value="NZ_CAKKMG010000008.1"/>
</dbReference>
<dbReference type="AlphaFoldDB" id="A0A9W4PE08"/>
<comment type="caution">
    <text evidence="1">The sequence shown here is derived from an EMBL/GenBank/DDBJ whole genome shotgun (WGS) entry which is preliminary data.</text>
</comment>